<name>A0ABV7KT21_PLAOK</name>
<proteinExistence type="predicted"/>
<dbReference type="EMBL" id="JBHRUJ010000017">
    <property type="protein sequence ID" value="MFC3212391.1"/>
    <property type="molecule type" value="Genomic_DNA"/>
</dbReference>
<keyword evidence="1" id="KW-0167">Capsid protein</keyword>
<gene>
    <name evidence="1" type="ORF">ACFOEJ_14980</name>
</gene>
<reference evidence="2" key="1">
    <citation type="journal article" date="2019" name="Int. J. Syst. Evol. Microbiol.">
        <title>The Global Catalogue of Microorganisms (GCM) 10K type strain sequencing project: providing services to taxonomists for standard genome sequencing and annotation.</title>
        <authorList>
            <consortium name="The Broad Institute Genomics Platform"/>
            <consortium name="The Broad Institute Genome Sequencing Center for Infectious Disease"/>
            <person name="Wu L."/>
            <person name="Ma J."/>
        </authorList>
    </citation>
    <scope>NUCLEOTIDE SEQUENCE [LARGE SCALE GENOMIC DNA]</scope>
    <source>
        <strain evidence="2">CCM 320</strain>
    </source>
</reference>
<dbReference type="Proteomes" id="UP001595625">
    <property type="component" value="Unassembled WGS sequence"/>
</dbReference>
<comment type="caution">
    <text evidence="1">The sequence shown here is derived from an EMBL/GenBank/DDBJ whole genome shotgun (WGS) entry which is preliminary data.</text>
</comment>
<accession>A0ABV7KT21</accession>
<keyword evidence="2" id="KW-1185">Reference proteome</keyword>
<dbReference type="RefSeq" id="WP_117312897.1">
    <property type="nucleotide sequence ID" value="NZ_JBHRUJ010000017.1"/>
</dbReference>
<sequence>MSPMLSLFEAVEIRELLAFKKSALTKTKLFFESVKEHYHTEVLEEDIELSIQEIEDLKNILIGSGVEIQK</sequence>
<protein>
    <submittedName>
        <fullName evidence="1">Spore coat protein</fullName>
    </submittedName>
</protein>
<organism evidence="1 2">
    <name type="scientific">Planomicrobium okeanokoites</name>
    <name type="common">Planococcus okeanokoites</name>
    <name type="synonym">Flavobacterium okeanokoites</name>
    <dbReference type="NCBI Taxonomy" id="244"/>
    <lineage>
        <taxon>Bacteria</taxon>
        <taxon>Bacillati</taxon>
        <taxon>Bacillota</taxon>
        <taxon>Bacilli</taxon>
        <taxon>Bacillales</taxon>
        <taxon>Caryophanaceae</taxon>
        <taxon>Planomicrobium</taxon>
    </lineage>
</organism>
<evidence type="ECO:0000313" key="1">
    <source>
        <dbReference type="EMBL" id="MFC3212391.1"/>
    </source>
</evidence>
<keyword evidence="1" id="KW-0946">Virion</keyword>
<evidence type="ECO:0000313" key="2">
    <source>
        <dbReference type="Proteomes" id="UP001595625"/>
    </source>
</evidence>